<sequence length="291" mass="32874">MSDKHTILLLWKQLRPKQWSKNLLVFAALLFSFPLSELEAIWLAFFGFFAFSFTASSIYILNDYKDIEADQHHPLKKDRPMASGLLNPSLALAAGVFLFVISVTLSSLFSPLFAVILLIYFSLNVLYSFSLKHIVIIDIMIIASGFVLRAIGGAIIIDVPFTSWFLLCAMLLSLFLAIGKRRHELMLAMQQVSAHRKVLDEYSLPFLDQLIGIVTSATIVSYAVFTFTAGATTHLMWTIPFVIYGLFRYLYLVHVKRKGGEPERVLLEDNHILITVGLYVVSVMIILTLFN</sequence>
<proteinExistence type="predicted"/>
<accession>A0A917Q0C4</accession>
<evidence type="ECO:0000256" key="1">
    <source>
        <dbReference type="ARBA" id="ARBA00004141"/>
    </source>
</evidence>
<dbReference type="InterPro" id="IPR000537">
    <property type="entry name" value="UbiA_prenyltransferase"/>
</dbReference>
<feature type="transmembrane region" description="Helical" evidence="5">
    <location>
        <begin position="108"/>
        <end position="127"/>
    </location>
</feature>
<keyword evidence="4 5" id="KW-0472">Membrane</keyword>
<name>A0A917Q0C4_9BACI</name>
<dbReference type="NCBIfam" id="NF008977">
    <property type="entry name" value="PRK12324.1-2"/>
    <property type="match status" value="1"/>
</dbReference>
<feature type="transmembrane region" description="Helical" evidence="5">
    <location>
        <begin position="272"/>
        <end position="290"/>
    </location>
</feature>
<dbReference type="AlphaFoldDB" id="A0A917Q0C4"/>
<feature type="transmembrane region" description="Helical" evidence="5">
    <location>
        <begin position="231"/>
        <end position="251"/>
    </location>
</feature>
<dbReference type="CDD" id="cd13963">
    <property type="entry name" value="PT_UbiA_2"/>
    <property type="match status" value="1"/>
</dbReference>
<evidence type="ECO:0000256" key="4">
    <source>
        <dbReference type="ARBA" id="ARBA00023136"/>
    </source>
</evidence>
<feature type="transmembrane region" description="Helical" evidence="5">
    <location>
        <begin position="82"/>
        <end position="102"/>
    </location>
</feature>
<feature type="transmembrane region" description="Helical" evidence="5">
    <location>
        <begin position="206"/>
        <end position="225"/>
    </location>
</feature>
<keyword evidence="7" id="KW-1185">Reference proteome</keyword>
<evidence type="ECO:0000256" key="5">
    <source>
        <dbReference type="SAM" id="Phobius"/>
    </source>
</evidence>
<feature type="transmembrane region" description="Helical" evidence="5">
    <location>
        <begin position="41"/>
        <end position="61"/>
    </location>
</feature>
<dbReference type="Proteomes" id="UP000658382">
    <property type="component" value="Unassembled WGS sequence"/>
</dbReference>
<protein>
    <submittedName>
        <fullName evidence="6">Decaprenyl-phosphate phosphoribosyltransferase</fullName>
    </submittedName>
</protein>
<dbReference type="GO" id="GO:0016020">
    <property type="term" value="C:membrane"/>
    <property type="evidence" value="ECO:0007669"/>
    <property type="project" value="UniProtKB-SubCell"/>
</dbReference>
<evidence type="ECO:0000256" key="3">
    <source>
        <dbReference type="ARBA" id="ARBA00022989"/>
    </source>
</evidence>
<gene>
    <name evidence="6" type="ORF">GCM10007063_28820</name>
</gene>
<evidence type="ECO:0000313" key="6">
    <source>
        <dbReference type="EMBL" id="GGK04708.1"/>
    </source>
</evidence>
<keyword evidence="6" id="KW-0808">Transferase</keyword>
<evidence type="ECO:0000313" key="7">
    <source>
        <dbReference type="Proteomes" id="UP000658382"/>
    </source>
</evidence>
<dbReference type="Pfam" id="PF01040">
    <property type="entry name" value="UbiA"/>
    <property type="match status" value="1"/>
</dbReference>
<evidence type="ECO:0000256" key="2">
    <source>
        <dbReference type="ARBA" id="ARBA00022692"/>
    </source>
</evidence>
<reference evidence="6" key="1">
    <citation type="journal article" date="2014" name="Int. J. Syst. Evol. Microbiol.">
        <title>Complete genome sequence of Corynebacterium casei LMG S-19264T (=DSM 44701T), isolated from a smear-ripened cheese.</title>
        <authorList>
            <consortium name="US DOE Joint Genome Institute (JGI-PGF)"/>
            <person name="Walter F."/>
            <person name="Albersmeier A."/>
            <person name="Kalinowski J."/>
            <person name="Ruckert C."/>
        </authorList>
    </citation>
    <scope>NUCLEOTIDE SEQUENCE</scope>
    <source>
        <strain evidence="6">JCM 12580</strain>
    </source>
</reference>
<dbReference type="InterPro" id="IPR044878">
    <property type="entry name" value="UbiA_sf"/>
</dbReference>
<keyword evidence="3 5" id="KW-1133">Transmembrane helix</keyword>
<comment type="caution">
    <text evidence="6">The sequence shown here is derived from an EMBL/GenBank/DDBJ whole genome shotgun (WGS) entry which is preliminary data.</text>
</comment>
<dbReference type="Gene3D" id="1.10.357.140">
    <property type="entry name" value="UbiA prenyltransferase"/>
    <property type="match status" value="1"/>
</dbReference>
<feature type="transmembrane region" description="Helical" evidence="5">
    <location>
        <begin position="134"/>
        <end position="157"/>
    </location>
</feature>
<dbReference type="GO" id="GO:0016757">
    <property type="term" value="F:glycosyltransferase activity"/>
    <property type="evidence" value="ECO:0007669"/>
    <property type="project" value="UniProtKB-KW"/>
</dbReference>
<dbReference type="NCBIfam" id="NF008978">
    <property type="entry name" value="PRK12324.1-4"/>
    <property type="match status" value="1"/>
</dbReference>
<comment type="subcellular location">
    <subcellularLocation>
        <location evidence="1">Membrane</location>
        <topology evidence="1">Multi-pass membrane protein</topology>
    </subcellularLocation>
</comment>
<keyword evidence="6" id="KW-0328">Glycosyltransferase</keyword>
<feature type="transmembrane region" description="Helical" evidence="5">
    <location>
        <begin position="163"/>
        <end position="179"/>
    </location>
</feature>
<reference evidence="6" key="2">
    <citation type="submission" date="2020-09" db="EMBL/GenBank/DDBJ databases">
        <authorList>
            <person name="Sun Q."/>
            <person name="Ohkuma M."/>
        </authorList>
    </citation>
    <scope>NUCLEOTIDE SEQUENCE</scope>
    <source>
        <strain evidence="6">JCM 12580</strain>
    </source>
</reference>
<keyword evidence="2 5" id="KW-0812">Transmembrane</keyword>
<dbReference type="EMBL" id="BMNQ01000055">
    <property type="protein sequence ID" value="GGK04708.1"/>
    <property type="molecule type" value="Genomic_DNA"/>
</dbReference>
<dbReference type="GO" id="GO:0016765">
    <property type="term" value="F:transferase activity, transferring alkyl or aryl (other than methyl) groups"/>
    <property type="evidence" value="ECO:0007669"/>
    <property type="project" value="InterPro"/>
</dbReference>
<organism evidence="6 7">
    <name type="scientific">Lentibacillus kapialis</name>
    <dbReference type="NCBI Taxonomy" id="340214"/>
    <lineage>
        <taxon>Bacteria</taxon>
        <taxon>Bacillati</taxon>
        <taxon>Bacillota</taxon>
        <taxon>Bacilli</taxon>
        <taxon>Bacillales</taxon>
        <taxon>Bacillaceae</taxon>
        <taxon>Lentibacillus</taxon>
    </lineage>
</organism>